<evidence type="ECO:0000256" key="1">
    <source>
        <dbReference type="SAM" id="MobiDB-lite"/>
    </source>
</evidence>
<proteinExistence type="predicted"/>
<gene>
    <name evidence="2" type="ORF">AB5S05_01710</name>
</gene>
<evidence type="ECO:0008006" key="4">
    <source>
        <dbReference type="Google" id="ProtNLM"/>
    </source>
</evidence>
<sequence length="226" mass="24656">MKDLLQLLRTHWKPVLLVLIVLLLLPAVVAALMAAEDEQAPSTVPAEPTAVESPALPETEEPSPPPVEAAGVTRPFAEYREMIERPLFSSTRRPPVLRDAPQENLDGQQLREAWRLSGIALEQGRQLASFSERQGEGRLLLEIGMVLADEWRLEQIGSDHVLLSNGASEVRMPLREPVVRDDQGEPGAEPVKRKKRKQAQASNGSATPTDNTTPPKDTPAAAVPAP</sequence>
<name>A0ABV3YNR6_9PSED</name>
<dbReference type="EMBL" id="JBFTEG010000001">
    <property type="protein sequence ID" value="MEX6500764.1"/>
    <property type="molecule type" value="Genomic_DNA"/>
</dbReference>
<comment type="caution">
    <text evidence="2">The sequence shown here is derived from an EMBL/GenBank/DDBJ whole genome shotgun (WGS) entry which is preliminary data.</text>
</comment>
<dbReference type="Proteomes" id="UP001560296">
    <property type="component" value="Unassembled WGS sequence"/>
</dbReference>
<organism evidence="2 3">
    <name type="scientific">Pseudomonas zhanjiangensis</name>
    <dbReference type="NCBI Taxonomy" id="3239015"/>
    <lineage>
        <taxon>Bacteria</taxon>
        <taxon>Pseudomonadati</taxon>
        <taxon>Pseudomonadota</taxon>
        <taxon>Gammaproteobacteria</taxon>
        <taxon>Pseudomonadales</taxon>
        <taxon>Pseudomonadaceae</taxon>
        <taxon>Pseudomonas</taxon>
    </lineage>
</organism>
<reference evidence="2 3" key="1">
    <citation type="submission" date="2024-07" db="EMBL/GenBank/DDBJ databases">
        <authorList>
            <person name="Li M."/>
        </authorList>
    </citation>
    <scope>NUCLEOTIDE SEQUENCE [LARGE SCALE GENOMIC DNA]</scope>
    <source>
        <strain evidence="2 3">25A3E</strain>
    </source>
</reference>
<dbReference type="RefSeq" id="WP_369285682.1">
    <property type="nucleotide sequence ID" value="NZ_JBFTEG010000001.1"/>
</dbReference>
<feature type="region of interest" description="Disordered" evidence="1">
    <location>
        <begin position="38"/>
        <end position="70"/>
    </location>
</feature>
<keyword evidence="3" id="KW-1185">Reference proteome</keyword>
<feature type="region of interest" description="Disordered" evidence="1">
    <location>
        <begin position="173"/>
        <end position="226"/>
    </location>
</feature>
<accession>A0ABV3YNR6</accession>
<protein>
    <recommendedName>
        <fullName evidence="4">General secretion pathway protein N</fullName>
    </recommendedName>
</protein>
<feature type="compositionally biased region" description="Low complexity" evidence="1">
    <location>
        <begin position="206"/>
        <end position="226"/>
    </location>
</feature>
<feature type="compositionally biased region" description="Basic and acidic residues" evidence="1">
    <location>
        <begin position="173"/>
        <end position="183"/>
    </location>
</feature>
<evidence type="ECO:0000313" key="3">
    <source>
        <dbReference type="Proteomes" id="UP001560296"/>
    </source>
</evidence>
<evidence type="ECO:0000313" key="2">
    <source>
        <dbReference type="EMBL" id="MEX6500764.1"/>
    </source>
</evidence>